<sequence>MTVQRQSRFSGVDQESVNARLQAYTVSAIEEKDNAKPFVAQDTKAERDRIWVAWTDLGQMS</sequence>
<dbReference type="EMBL" id="MU863682">
    <property type="protein sequence ID" value="KAK4097194.1"/>
    <property type="molecule type" value="Genomic_DNA"/>
</dbReference>
<keyword evidence="2" id="KW-1185">Reference proteome</keyword>
<name>A0AAN6PSK5_9PEZI</name>
<reference evidence="1" key="1">
    <citation type="journal article" date="2023" name="Mol. Phylogenet. Evol.">
        <title>Genome-scale phylogeny and comparative genomics of the fungal order Sordariales.</title>
        <authorList>
            <person name="Hensen N."/>
            <person name="Bonometti L."/>
            <person name="Westerberg I."/>
            <person name="Brannstrom I.O."/>
            <person name="Guillou S."/>
            <person name="Cros-Aarteil S."/>
            <person name="Calhoun S."/>
            <person name="Haridas S."/>
            <person name="Kuo A."/>
            <person name="Mondo S."/>
            <person name="Pangilinan J."/>
            <person name="Riley R."/>
            <person name="LaButti K."/>
            <person name="Andreopoulos B."/>
            <person name="Lipzen A."/>
            <person name="Chen C."/>
            <person name="Yan M."/>
            <person name="Daum C."/>
            <person name="Ng V."/>
            <person name="Clum A."/>
            <person name="Steindorff A."/>
            <person name="Ohm R.A."/>
            <person name="Martin F."/>
            <person name="Silar P."/>
            <person name="Natvig D.O."/>
            <person name="Lalanne C."/>
            <person name="Gautier V."/>
            <person name="Ament-Velasquez S.L."/>
            <person name="Kruys A."/>
            <person name="Hutchinson M.I."/>
            <person name="Powell A.J."/>
            <person name="Barry K."/>
            <person name="Miller A.N."/>
            <person name="Grigoriev I.V."/>
            <person name="Debuchy R."/>
            <person name="Gladieux P."/>
            <person name="Hiltunen Thoren M."/>
            <person name="Johannesson H."/>
        </authorList>
    </citation>
    <scope>NUCLEOTIDE SEQUENCE</scope>
    <source>
        <strain evidence="1">CBS 757.83</strain>
    </source>
</reference>
<dbReference type="AlphaFoldDB" id="A0AAN6PSK5"/>
<evidence type="ECO:0000313" key="1">
    <source>
        <dbReference type="EMBL" id="KAK4097194.1"/>
    </source>
</evidence>
<protein>
    <submittedName>
        <fullName evidence="1">Uncharacterized protein</fullName>
    </submittedName>
</protein>
<proteinExistence type="predicted"/>
<gene>
    <name evidence="1" type="ORF">N658DRAFT_500730</name>
</gene>
<comment type="caution">
    <text evidence="1">The sequence shown here is derived from an EMBL/GenBank/DDBJ whole genome shotgun (WGS) entry which is preliminary data.</text>
</comment>
<organism evidence="1 2">
    <name type="scientific">Parathielavia hyrcaniae</name>
    <dbReference type="NCBI Taxonomy" id="113614"/>
    <lineage>
        <taxon>Eukaryota</taxon>
        <taxon>Fungi</taxon>
        <taxon>Dikarya</taxon>
        <taxon>Ascomycota</taxon>
        <taxon>Pezizomycotina</taxon>
        <taxon>Sordariomycetes</taxon>
        <taxon>Sordariomycetidae</taxon>
        <taxon>Sordariales</taxon>
        <taxon>Chaetomiaceae</taxon>
        <taxon>Parathielavia</taxon>
    </lineage>
</organism>
<accession>A0AAN6PSK5</accession>
<evidence type="ECO:0000313" key="2">
    <source>
        <dbReference type="Proteomes" id="UP001305647"/>
    </source>
</evidence>
<dbReference type="Proteomes" id="UP001305647">
    <property type="component" value="Unassembled WGS sequence"/>
</dbReference>
<reference evidence="1" key="2">
    <citation type="submission" date="2023-05" db="EMBL/GenBank/DDBJ databases">
        <authorList>
            <consortium name="Lawrence Berkeley National Laboratory"/>
            <person name="Steindorff A."/>
            <person name="Hensen N."/>
            <person name="Bonometti L."/>
            <person name="Westerberg I."/>
            <person name="Brannstrom I.O."/>
            <person name="Guillou S."/>
            <person name="Cros-Aarteil S."/>
            <person name="Calhoun S."/>
            <person name="Haridas S."/>
            <person name="Kuo A."/>
            <person name="Mondo S."/>
            <person name="Pangilinan J."/>
            <person name="Riley R."/>
            <person name="Labutti K."/>
            <person name="Andreopoulos B."/>
            <person name="Lipzen A."/>
            <person name="Chen C."/>
            <person name="Yanf M."/>
            <person name="Daum C."/>
            <person name="Ng V."/>
            <person name="Clum A."/>
            <person name="Ohm R."/>
            <person name="Martin F."/>
            <person name="Silar P."/>
            <person name="Natvig D."/>
            <person name="Lalanne C."/>
            <person name="Gautier V."/>
            <person name="Ament-Velasquez S.L."/>
            <person name="Kruys A."/>
            <person name="Hutchinson M.I."/>
            <person name="Powell A.J."/>
            <person name="Barry K."/>
            <person name="Miller A.N."/>
            <person name="Grigoriev I.V."/>
            <person name="Debuchy R."/>
            <person name="Gladieux P."/>
            <person name="Thoren M.H."/>
            <person name="Johannesson H."/>
        </authorList>
    </citation>
    <scope>NUCLEOTIDE SEQUENCE</scope>
    <source>
        <strain evidence="1">CBS 757.83</strain>
    </source>
</reference>